<dbReference type="PRINTS" id="PR00081">
    <property type="entry name" value="GDHRDH"/>
</dbReference>
<dbReference type="AlphaFoldDB" id="A0A7J5TY83"/>
<dbReference type="InterPro" id="IPR057326">
    <property type="entry name" value="KR_dom"/>
</dbReference>
<dbReference type="Proteomes" id="UP000488299">
    <property type="component" value="Unassembled WGS sequence"/>
</dbReference>
<reference evidence="4 5" key="1">
    <citation type="submission" date="2019-10" db="EMBL/GenBank/DDBJ databases">
        <title>Rudanella paleaurantiibacter sp. nov., isolated from sludge.</title>
        <authorList>
            <person name="Xu S.Q."/>
        </authorList>
    </citation>
    <scope>NUCLEOTIDE SEQUENCE [LARGE SCALE GENOMIC DNA]</scope>
    <source>
        <strain evidence="4 5">HX-22-17</strain>
    </source>
</reference>
<dbReference type="PRINTS" id="PR00080">
    <property type="entry name" value="SDRFAMILY"/>
</dbReference>
<keyword evidence="5" id="KW-1185">Reference proteome</keyword>
<organism evidence="4 5">
    <name type="scientific">Rudanella paleaurantiibacter</name>
    <dbReference type="NCBI Taxonomy" id="2614655"/>
    <lineage>
        <taxon>Bacteria</taxon>
        <taxon>Pseudomonadati</taxon>
        <taxon>Bacteroidota</taxon>
        <taxon>Cytophagia</taxon>
        <taxon>Cytophagales</taxon>
        <taxon>Cytophagaceae</taxon>
        <taxon>Rudanella</taxon>
    </lineage>
</organism>
<dbReference type="SUPFAM" id="SSF51735">
    <property type="entry name" value="NAD(P)-binding Rossmann-fold domains"/>
    <property type="match status" value="1"/>
</dbReference>
<gene>
    <name evidence="4" type="ORF">F5984_12990</name>
</gene>
<dbReference type="InterPro" id="IPR002347">
    <property type="entry name" value="SDR_fam"/>
</dbReference>
<evidence type="ECO:0000313" key="5">
    <source>
        <dbReference type="Proteomes" id="UP000488299"/>
    </source>
</evidence>
<dbReference type="EMBL" id="WELI01000005">
    <property type="protein sequence ID" value="KAB7730092.1"/>
    <property type="molecule type" value="Genomic_DNA"/>
</dbReference>
<dbReference type="FunFam" id="3.40.50.720:FF:000084">
    <property type="entry name" value="Short-chain dehydrogenase reductase"/>
    <property type="match status" value="1"/>
</dbReference>
<dbReference type="InterPro" id="IPR020904">
    <property type="entry name" value="Sc_DH/Rdtase_CS"/>
</dbReference>
<accession>A0A7J5TY83</accession>
<evidence type="ECO:0000256" key="2">
    <source>
        <dbReference type="ARBA" id="ARBA00023002"/>
    </source>
</evidence>
<dbReference type="InterPro" id="IPR036291">
    <property type="entry name" value="NAD(P)-bd_dom_sf"/>
</dbReference>
<dbReference type="PROSITE" id="PS00061">
    <property type="entry name" value="ADH_SHORT"/>
    <property type="match status" value="1"/>
</dbReference>
<evidence type="ECO:0000313" key="4">
    <source>
        <dbReference type="EMBL" id="KAB7730092.1"/>
    </source>
</evidence>
<feature type="domain" description="Ketoreductase" evidence="3">
    <location>
        <begin position="7"/>
        <end position="188"/>
    </location>
</feature>
<evidence type="ECO:0000259" key="3">
    <source>
        <dbReference type="SMART" id="SM00822"/>
    </source>
</evidence>
<dbReference type="PANTHER" id="PTHR43639:SF1">
    <property type="entry name" value="SHORT-CHAIN DEHYDROGENASE_REDUCTASE FAMILY PROTEIN"/>
    <property type="match status" value="1"/>
</dbReference>
<dbReference type="PANTHER" id="PTHR43639">
    <property type="entry name" value="OXIDOREDUCTASE, SHORT-CHAIN DEHYDROGENASE/REDUCTASE FAMILY (AFU_ORTHOLOGUE AFUA_5G02870)"/>
    <property type="match status" value="1"/>
</dbReference>
<sequence>MSQSTEKVAIVTGAAHGIGLATARLLLENKYRVAIWDVNPDELNRLPQQLKADADRYLTFPCDVSAETDVQRGIAQTLERFGRIDVLVNNAGVMDEKPLEEVTLADWNRVLGTNLTGAFLGAKYAAAELAKHRGSIINIASTRAFQSEPDTFAYSATKGALVALTHSLAISLGPTVRVNSISPGWIDVPDGPQTLRKKDHAQHPAGRVGTPDDIARMVLFLTDPQNDFVTGQNFVVDGGMTRKMIYVH</sequence>
<dbReference type="SMART" id="SM00822">
    <property type="entry name" value="PKS_KR"/>
    <property type="match status" value="1"/>
</dbReference>
<evidence type="ECO:0000256" key="1">
    <source>
        <dbReference type="ARBA" id="ARBA00006484"/>
    </source>
</evidence>
<dbReference type="RefSeq" id="WP_152124702.1">
    <property type="nucleotide sequence ID" value="NZ_WELI01000005.1"/>
</dbReference>
<keyword evidence="2" id="KW-0560">Oxidoreductase</keyword>
<protein>
    <submittedName>
        <fullName evidence="4">SDR family oxidoreductase</fullName>
    </submittedName>
</protein>
<dbReference type="GO" id="GO:0016491">
    <property type="term" value="F:oxidoreductase activity"/>
    <property type="evidence" value="ECO:0007669"/>
    <property type="project" value="UniProtKB-KW"/>
</dbReference>
<comment type="similarity">
    <text evidence="1">Belongs to the short-chain dehydrogenases/reductases (SDR) family.</text>
</comment>
<dbReference type="Gene3D" id="3.40.50.720">
    <property type="entry name" value="NAD(P)-binding Rossmann-like Domain"/>
    <property type="match status" value="1"/>
</dbReference>
<proteinExistence type="inferred from homology"/>
<name>A0A7J5TY83_9BACT</name>
<comment type="caution">
    <text evidence="4">The sequence shown here is derived from an EMBL/GenBank/DDBJ whole genome shotgun (WGS) entry which is preliminary data.</text>
</comment>
<dbReference type="Pfam" id="PF13561">
    <property type="entry name" value="adh_short_C2"/>
    <property type="match status" value="1"/>
</dbReference>